<sequence length="182" mass="20762">MVLSTAQSSIQDSIQKSVALKEINLDNDDKIKMFLNEYAEGGTLQQYLKINRLSWSENINLCVQLIKGVAYLHNIMLAHLDLHSKNILIHYGNIKIADFGSSKILNNKMSTNNEAFDPVTLRLEISKDGLREKPVNGTPLQYIKLYSECWHETPSKRPTAKNILKKLEFLEYNPVFLNVSPN</sequence>
<evidence type="ECO:0000313" key="1">
    <source>
        <dbReference type="EMBL" id="CAG8640737.1"/>
    </source>
</evidence>
<keyword evidence="2" id="KW-1185">Reference proteome</keyword>
<dbReference type="EMBL" id="CAJVPW010013002">
    <property type="protein sequence ID" value="CAG8640737.1"/>
    <property type="molecule type" value="Genomic_DNA"/>
</dbReference>
<organism evidence="1 2">
    <name type="scientific">Cetraspora pellucida</name>
    <dbReference type="NCBI Taxonomy" id="1433469"/>
    <lineage>
        <taxon>Eukaryota</taxon>
        <taxon>Fungi</taxon>
        <taxon>Fungi incertae sedis</taxon>
        <taxon>Mucoromycota</taxon>
        <taxon>Glomeromycotina</taxon>
        <taxon>Glomeromycetes</taxon>
        <taxon>Diversisporales</taxon>
        <taxon>Gigasporaceae</taxon>
        <taxon>Cetraspora</taxon>
    </lineage>
</organism>
<evidence type="ECO:0000313" key="2">
    <source>
        <dbReference type="Proteomes" id="UP000789366"/>
    </source>
</evidence>
<proteinExistence type="predicted"/>
<protein>
    <submittedName>
        <fullName evidence="1">17157_t:CDS:1</fullName>
    </submittedName>
</protein>
<accession>A0ACA9NB79</accession>
<reference evidence="1" key="1">
    <citation type="submission" date="2021-06" db="EMBL/GenBank/DDBJ databases">
        <authorList>
            <person name="Kallberg Y."/>
            <person name="Tangrot J."/>
            <person name="Rosling A."/>
        </authorList>
    </citation>
    <scope>NUCLEOTIDE SEQUENCE</scope>
    <source>
        <strain evidence="1">28 12/20/2015</strain>
    </source>
</reference>
<name>A0ACA9NB79_9GLOM</name>
<dbReference type="Proteomes" id="UP000789366">
    <property type="component" value="Unassembled WGS sequence"/>
</dbReference>
<comment type="caution">
    <text evidence="1">The sequence shown here is derived from an EMBL/GenBank/DDBJ whole genome shotgun (WGS) entry which is preliminary data.</text>
</comment>
<gene>
    <name evidence="1" type="ORF">SPELUC_LOCUS8556</name>
</gene>